<comment type="similarity">
    <text evidence="2">Belongs to the FAD-binding oxidoreductase/transferase type 4 family.</text>
</comment>
<evidence type="ECO:0000256" key="7">
    <source>
        <dbReference type="ARBA" id="ARBA00038897"/>
    </source>
</evidence>
<dbReference type="Pfam" id="PF02913">
    <property type="entry name" value="FAD-oxidase_C"/>
    <property type="match status" value="1"/>
</dbReference>
<dbReference type="Gene3D" id="1.10.45.10">
    <property type="entry name" value="Vanillyl-alcohol Oxidase, Chain A, domain 4"/>
    <property type="match status" value="1"/>
</dbReference>
<keyword evidence="5" id="KW-0809">Transit peptide</keyword>
<dbReference type="InterPro" id="IPR004113">
    <property type="entry name" value="FAD-bd_oxidored_4_C"/>
</dbReference>
<dbReference type="GO" id="GO:0004458">
    <property type="term" value="F:D-lactate dehydrogenase (cytochrome) activity"/>
    <property type="evidence" value="ECO:0007669"/>
    <property type="project" value="UniProtKB-EC"/>
</dbReference>
<dbReference type="Gene3D" id="3.30.70.2740">
    <property type="match status" value="1"/>
</dbReference>
<protein>
    <recommendedName>
        <fullName evidence="7">D-lactate dehydrogenase (cytochrome)</fullName>
        <ecNumber evidence="7">1.1.2.4</ecNumber>
    </recommendedName>
</protein>
<dbReference type="SUPFAM" id="SSF55103">
    <property type="entry name" value="FAD-linked oxidases, C-terminal domain"/>
    <property type="match status" value="1"/>
</dbReference>
<feature type="domain" description="FAD-binding PCMH-type" evidence="8">
    <location>
        <begin position="33"/>
        <end position="269"/>
    </location>
</feature>
<dbReference type="InterPro" id="IPR016169">
    <property type="entry name" value="FAD-bd_PCMH_sub2"/>
</dbReference>
<proteinExistence type="inferred from homology"/>
<evidence type="ECO:0000256" key="6">
    <source>
        <dbReference type="ARBA" id="ARBA00023002"/>
    </source>
</evidence>
<evidence type="ECO:0000256" key="5">
    <source>
        <dbReference type="ARBA" id="ARBA00022946"/>
    </source>
</evidence>
<dbReference type="PANTHER" id="PTHR11748">
    <property type="entry name" value="D-LACTATE DEHYDROGENASE"/>
    <property type="match status" value="1"/>
</dbReference>
<organism evidence="9 10">
    <name type="scientific">Candidatus Yanofskybacteria bacterium RIFCSPLOWO2_01_FULL_43_22</name>
    <dbReference type="NCBI Taxonomy" id="1802695"/>
    <lineage>
        <taxon>Bacteria</taxon>
        <taxon>Candidatus Yanofskyibacteriota</taxon>
    </lineage>
</organism>
<dbReference type="Pfam" id="PF01565">
    <property type="entry name" value="FAD_binding_4"/>
    <property type="match status" value="1"/>
</dbReference>
<dbReference type="STRING" id="1802695.A3A13_03835"/>
<keyword evidence="6" id="KW-0560">Oxidoreductase</keyword>
<name>A0A1F8GGV7_9BACT</name>
<dbReference type="InterPro" id="IPR016166">
    <property type="entry name" value="FAD-bd_PCMH"/>
</dbReference>
<dbReference type="SUPFAM" id="SSF56176">
    <property type="entry name" value="FAD-binding/transporter-associated domain-like"/>
    <property type="match status" value="1"/>
</dbReference>
<evidence type="ECO:0000256" key="4">
    <source>
        <dbReference type="ARBA" id="ARBA00022827"/>
    </source>
</evidence>
<comment type="cofactor">
    <cofactor evidence="1">
        <name>FAD</name>
        <dbReference type="ChEBI" id="CHEBI:57692"/>
    </cofactor>
</comment>
<reference evidence="9 10" key="1">
    <citation type="journal article" date="2016" name="Nat. Commun.">
        <title>Thousands of microbial genomes shed light on interconnected biogeochemical processes in an aquifer system.</title>
        <authorList>
            <person name="Anantharaman K."/>
            <person name="Brown C.T."/>
            <person name="Hug L.A."/>
            <person name="Sharon I."/>
            <person name="Castelle C.J."/>
            <person name="Probst A.J."/>
            <person name="Thomas B.C."/>
            <person name="Singh A."/>
            <person name="Wilkins M.J."/>
            <person name="Karaoz U."/>
            <person name="Brodie E.L."/>
            <person name="Williams K.H."/>
            <person name="Hubbard S.S."/>
            <person name="Banfield J.F."/>
        </authorList>
    </citation>
    <scope>NUCLEOTIDE SEQUENCE [LARGE SCALE GENOMIC DNA]</scope>
</reference>
<dbReference type="InterPro" id="IPR016171">
    <property type="entry name" value="Vanillyl_alc_oxidase_C-sub2"/>
</dbReference>
<dbReference type="InterPro" id="IPR016164">
    <property type="entry name" value="FAD-linked_Oxase-like_C"/>
</dbReference>
<evidence type="ECO:0000256" key="3">
    <source>
        <dbReference type="ARBA" id="ARBA00022630"/>
    </source>
</evidence>
<dbReference type="GO" id="GO:1903457">
    <property type="term" value="P:lactate catabolic process"/>
    <property type="evidence" value="ECO:0007669"/>
    <property type="project" value="TreeGrafter"/>
</dbReference>
<evidence type="ECO:0000256" key="2">
    <source>
        <dbReference type="ARBA" id="ARBA00008000"/>
    </source>
</evidence>
<dbReference type="Proteomes" id="UP000178911">
    <property type="component" value="Unassembled WGS sequence"/>
</dbReference>
<dbReference type="InterPro" id="IPR036318">
    <property type="entry name" value="FAD-bd_PCMH-like_sf"/>
</dbReference>
<dbReference type="InterPro" id="IPR006094">
    <property type="entry name" value="Oxid_FAD_bind_N"/>
</dbReference>
<dbReference type="EMBL" id="MGKJ01000013">
    <property type="protein sequence ID" value="OGN24280.1"/>
    <property type="molecule type" value="Genomic_DNA"/>
</dbReference>
<dbReference type="PROSITE" id="PS51387">
    <property type="entry name" value="FAD_PCMH"/>
    <property type="match status" value="1"/>
</dbReference>
<accession>A0A1F8GGV7</accession>
<comment type="caution">
    <text evidence="9">The sequence shown here is derived from an EMBL/GenBank/DDBJ whole genome shotgun (WGS) entry which is preliminary data.</text>
</comment>
<dbReference type="GO" id="GO:0008720">
    <property type="term" value="F:D-lactate dehydrogenase (NAD+) activity"/>
    <property type="evidence" value="ECO:0007669"/>
    <property type="project" value="TreeGrafter"/>
</dbReference>
<dbReference type="GO" id="GO:0071949">
    <property type="term" value="F:FAD binding"/>
    <property type="evidence" value="ECO:0007669"/>
    <property type="project" value="InterPro"/>
</dbReference>
<dbReference type="AlphaFoldDB" id="A0A1F8GGV7"/>
<evidence type="ECO:0000313" key="9">
    <source>
        <dbReference type="EMBL" id="OGN24280.1"/>
    </source>
</evidence>
<evidence type="ECO:0000256" key="1">
    <source>
        <dbReference type="ARBA" id="ARBA00001974"/>
    </source>
</evidence>
<gene>
    <name evidence="9" type="ORF">A3A13_03835</name>
</gene>
<sequence length="571" mass="64707">MTVIPNQLREIVKGEIVTDDNTLKAYGRDASIFEVKPEMVVKPKDIDDIKNLVKFISGRKSSDPSLSLTARAGGSDMSGGPLNESVILDFTAHMNRVLGVKEIPPLGGYAIVEPGVFYRNFEKETLKKSLLLPSYPASRELCTVGGMVANNSGGEKSLRYGKTDEYVEELNVVLSDGNEYVFKPLTYNELEQKKFQENLEGKIYRETYDLLEKNREIIQRAKPNVSKNSAGYALWDVWDNNKFDLTKLIVGSQGTLGIITKIKFRLIKPAEYSKLLIIFIKDLNKIGDLVIYLNKYGPESMESYDDNTLKLVFKIFPELVKKIGIGVLFRFIPDVWAIMTGGVPKLVILAEFTPHQTDPLTVIKKRGGFGAGQAGESESDLKLRVQKIKKEIESKFKVRTRIAEDSVDIQKYWTIRRESFNLLRKHVRGRKTAPFIDDIIVRPEHLPKFLPELNEILDEYKDHMIYTVAGHPGDGNFHIIPLMNLSDERSRNIIPELSARVYDLVIKYGGSITAEHNDGLIRTPYLEKMYGREICGLFAKVKEIFDPMNIFNPNKKVGADMGYAMKHIKTN</sequence>
<keyword evidence="3" id="KW-0285">Flavoprotein</keyword>
<evidence type="ECO:0000313" key="10">
    <source>
        <dbReference type="Proteomes" id="UP000178911"/>
    </source>
</evidence>
<keyword evidence="4" id="KW-0274">FAD</keyword>
<dbReference type="PANTHER" id="PTHR11748:SF111">
    <property type="entry name" value="D-LACTATE DEHYDROGENASE, MITOCHONDRIAL-RELATED"/>
    <property type="match status" value="1"/>
</dbReference>
<dbReference type="EC" id="1.1.2.4" evidence="7"/>
<evidence type="ECO:0000259" key="8">
    <source>
        <dbReference type="PROSITE" id="PS51387"/>
    </source>
</evidence>
<dbReference type="Gene3D" id="3.30.465.10">
    <property type="match status" value="2"/>
</dbReference>